<keyword evidence="7" id="KW-0479">Metal-binding</keyword>
<feature type="transmembrane region" description="Helical" evidence="9">
    <location>
        <begin position="305"/>
        <end position="323"/>
    </location>
</feature>
<feature type="binding site" evidence="7">
    <location>
        <position position="356"/>
    </location>
    <ligand>
        <name>Zn(2+)</name>
        <dbReference type="ChEBI" id="CHEBI:29105"/>
    </ligand>
</feature>
<evidence type="ECO:0000313" key="11">
    <source>
        <dbReference type="EnsemblMetazoa" id="ADAC002483-PA"/>
    </source>
</evidence>
<comment type="similarity">
    <text evidence="2">Belongs to the ADIPOR family.</text>
</comment>
<dbReference type="NCBIfam" id="TIGR01065">
    <property type="entry name" value="hlyIII"/>
    <property type="match status" value="1"/>
</dbReference>
<evidence type="ECO:0000256" key="2">
    <source>
        <dbReference type="ARBA" id="ARBA00007018"/>
    </source>
</evidence>
<dbReference type="Proteomes" id="UP000000673">
    <property type="component" value="Unassembled WGS sequence"/>
</dbReference>
<dbReference type="GO" id="GO:0005886">
    <property type="term" value="C:plasma membrane"/>
    <property type="evidence" value="ECO:0007669"/>
    <property type="project" value="UniProtKB-SubCell"/>
</dbReference>
<keyword evidence="5 9" id="KW-1133">Transmembrane helix</keyword>
<dbReference type="VEuPathDB" id="VectorBase:ADAC002483"/>
<keyword evidence="12" id="KW-1185">Reference proteome</keyword>
<feature type="transmembrane region" description="Helical" evidence="9">
    <location>
        <begin position="358"/>
        <end position="379"/>
    </location>
</feature>
<proteinExistence type="inferred from homology"/>
<dbReference type="eggNOG" id="KOG4243">
    <property type="taxonomic scope" value="Eukaryota"/>
</dbReference>
<keyword evidence="3" id="KW-1003">Cell membrane</keyword>
<dbReference type="PANTHER" id="PTHR20855:SF3">
    <property type="entry name" value="LD03007P"/>
    <property type="match status" value="1"/>
</dbReference>
<evidence type="ECO:0000256" key="1">
    <source>
        <dbReference type="ARBA" id="ARBA00004651"/>
    </source>
</evidence>
<gene>
    <name evidence="10" type="ORF">AND_002483</name>
</gene>
<feature type="transmembrane region" description="Helical" evidence="9">
    <location>
        <begin position="274"/>
        <end position="293"/>
    </location>
</feature>
<evidence type="ECO:0000256" key="9">
    <source>
        <dbReference type="SAM" id="Phobius"/>
    </source>
</evidence>
<organism evidence="10">
    <name type="scientific">Anopheles darlingi</name>
    <name type="common">Mosquito</name>
    <dbReference type="NCBI Taxonomy" id="43151"/>
    <lineage>
        <taxon>Eukaryota</taxon>
        <taxon>Metazoa</taxon>
        <taxon>Ecdysozoa</taxon>
        <taxon>Arthropoda</taxon>
        <taxon>Hexapoda</taxon>
        <taxon>Insecta</taxon>
        <taxon>Pterygota</taxon>
        <taxon>Neoptera</taxon>
        <taxon>Endopterygota</taxon>
        <taxon>Diptera</taxon>
        <taxon>Nematocera</taxon>
        <taxon>Culicoidea</taxon>
        <taxon>Culicidae</taxon>
        <taxon>Anophelinae</taxon>
        <taxon>Anopheles</taxon>
    </lineage>
</organism>
<keyword evidence="6 9" id="KW-0472">Membrane</keyword>
<sequence length="396" mass="43279">MEIARLLPAAWLASVKMQDGLISRTGASIYAGGSYTASLGNGASEGYAKPTTTGSSGSGQQQFSPSKCFPSRSSPTHSAGRTNEFKLCGYDGSNNAGITGSGSGGAIGSMSSLIDEGGSSGGGIGLATKADIFGVLEFWLKLRHDLRTLPWEQLRAVKLKNPRAARGCAYIPTEVEHIANVLTHGMWVLPSIYGGFHLYWRSYTIAQTLAAIIYGISLSMLFLVSTCFHCVCYCNHDRPMKDVLHRCDRAMIYIFIAGSYYPWLSLGHTTHPDIVSVVKWIVWVMAVLGIIYQQMYHERYKCLETFFYVVIGVGPSLVIVLWGHEFTGMAELKFGGILYIVGILFFKADGLIPFAHAIWHMFVVIAACVHYFAILTHLFPVLPPVIPNEVDGLSEL</sequence>
<comment type="subcellular location">
    <subcellularLocation>
        <location evidence="1">Cell membrane</location>
        <topology evidence="1">Multi-pass membrane protein</topology>
    </subcellularLocation>
</comment>
<dbReference type="InterPro" id="IPR005744">
    <property type="entry name" value="Hy-lIII"/>
</dbReference>
<keyword evidence="4 9" id="KW-0812">Transmembrane</keyword>
<reference evidence="10" key="3">
    <citation type="journal article" date="2013" name="Nucleic Acids Res.">
        <title>The genome of Anopheles darlingi, the main neotropical malaria vector.</title>
        <authorList>
            <person name="Marinotti O."/>
            <person name="Cerqueira G.C."/>
            <person name="de Almeida L.G."/>
            <person name="Ferro M.I."/>
            <person name="Loreto E.L."/>
            <person name="Zaha A."/>
            <person name="Teixeira S.M."/>
            <person name="Wespiser A.R."/>
            <person name="Almeida E Silva A."/>
            <person name="Schlindwein A.D."/>
            <person name="Pacheco A.C."/>
            <person name="Silva A.L."/>
            <person name="Graveley B.R."/>
            <person name="Walenz B.P."/>
            <person name="Lima Bde A."/>
            <person name="Ribeiro C.A."/>
            <person name="Nunes-Silva C.G."/>
            <person name="de Carvalho C.R."/>
            <person name="Soares C.M."/>
            <person name="de Menezes C.B."/>
            <person name="Matiolli C."/>
            <person name="Caffrey D."/>
            <person name="Araujo D.A."/>
            <person name="de Oliveira D.M."/>
            <person name="Golenbock D."/>
            <person name="Grisard E.C."/>
            <person name="Fantinatti-Garboggini F."/>
            <person name="de Carvalho F.M."/>
            <person name="Barcellos F.G."/>
            <person name="Prosdocimi F."/>
            <person name="May G."/>
            <person name="Azevedo Junior G.M."/>
            <person name="Guimaraes G.M."/>
            <person name="Goldman G.H."/>
            <person name="Padilha I.Q."/>
            <person name="Batista Jda S."/>
            <person name="Ferro J.A."/>
            <person name="Ribeiro J.M."/>
            <person name="Fietto J.L."/>
            <person name="Dabbas K.M."/>
            <person name="Cerdeira L."/>
            <person name="Agnez-Lima L.F."/>
            <person name="Brocchi M."/>
            <person name="de Carvalho M.O."/>
            <person name="Teixeira Mde M."/>
            <person name="Diniz Maia Mde M."/>
            <person name="Goldman M.H."/>
            <person name="Cruz Schneider M.P."/>
            <person name="Felipe M.S."/>
            <person name="Hungria M."/>
            <person name="Nicolas M.F."/>
            <person name="Pereira M."/>
            <person name="Montes M.A."/>
            <person name="Cantao M.E."/>
            <person name="Vincentz M."/>
            <person name="Rafael M.S."/>
            <person name="Silverman N."/>
            <person name="Stoco P.H."/>
            <person name="Souza R.C."/>
            <person name="Vicentini R."/>
            <person name="Gazzinelli R.T."/>
            <person name="Neves Rde O."/>
            <person name="Silva R."/>
            <person name="Astolfi-Filho S."/>
            <person name="Maciel T.E."/>
            <person name="Urmenyi T.P."/>
            <person name="Tadei W.P."/>
            <person name="Camargo E.P."/>
            <person name="de Vasconcelos A.T."/>
        </authorList>
    </citation>
    <scope>NUCLEOTIDE SEQUENCE</scope>
</reference>
<name>W5JMZ3_ANODA</name>
<feature type="binding site" evidence="7">
    <location>
        <position position="360"/>
    </location>
    <ligand>
        <name>Zn(2+)</name>
        <dbReference type="ChEBI" id="CHEBI:29105"/>
    </ligand>
</feature>
<reference evidence="11" key="4">
    <citation type="submission" date="2015-06" db="UniProtKB">
        <authorList>
            <consortium name="EnsemblMetazoa"/>
        </authorList>
    </citation>
    <scope>IDENTIFICATION</scope>
</reference>
<dbReference type="EMBL" id="ADMH02000584">
    <property type="protein sequence ID" value="ETN65747.1"/>
    <property type="molecule type" value="Genomic_DNA"/>
</dbReference>
<evidence type="ECO:0000256" key="4">
    <source>
        <dbReference type="ARBA" id="ARBA00022692"/>
    </source>
</evidence>
<feature type="compositionally biased region" description="Polar residues" evidence="8">
    <location>
        <begin position="71"/>
        <end position="80"/>
    </location>
</feature>
<dbReference type="OMA" id="THSAGRT"/>
<evidence type="ECO:0000313" key="10">
    <source>
        <dbReference type="EMBL" id="ETN65747.1"/>
    </source>
</evidence>
<reference evidence="10 12" key="1">
    <citation type="journal article" date="2010" name="BMC Genomics">
        <title>Combination of measures distinguishes pre-miRNAs from other stem-loops in the genome of the newly sequenced Anopheles darlingi.</title>
        <authorList>
            <person name="Mendes N.D."/>
            <person name="Freitas A.T."/>
            <person name="Vasconcelos A.T."/>
            <person name="Sagot M.F."/>
        </authorList>
    </citation>
    <scope>NUCLEOTIDE SEQUENCE</scope>
</reference>
<accession>W5JMZ3</accession>
<protein>
    <submittedName>
        <fullName evidence="10">Monocyte to macrophage differentiation factor 2</fullName>
    </submittedName>
</protein>
<evidence type="ECO:0000256" key="8">
    <source>
        <dbReference type="SAM" id="MobiDB-lite"/>
    </source>
</evidence>
<dbReference type="FunCoup" id="W5JMZ3">
    <property type="interactions" value="118"/>
</dbReference>
<evidence type="ECO:0000256" key="7">
    <source>
        <dbReference type="PIRSR" id="PIRSR604254-1"/>
    </source>
</evidence>
<feature type="transmembrane region" description="Helical" evidence="9">
    <location>
        <begin position="250"/>
        <end position="268"/>
    </location>
</feature>
<dbReference type="PANTHER" id="PTHR20855">
    <property type="entry name" value="ADIPOR/PROGESTIN RECEPTOR-RELATED"/>
    <property type="match status" value="1"/>
</dbReference>
<feature type="region of interest" description="Disordered" evidence="8">
    <location>
        <begin position="48"/>
        <end position="80"/>
    </location>
</feature>
<feature type="transmembrane region" description="Helical" evidence="9">
    <location>
        <begin position="211"/>
        <end position="234"/>
    </location>
</feature>
<evidence type="ECO:0000256" key="3">
    <source>
        <dbReference type="ARBA" id="ARBA00022475"/>
    </source>
</evidence>
<evidence type="ECO:0000256" key="5">
    <source>
        <dbReference type="ARBA" id="ARBA00022989"/>
    </source>
</evidence>
<feature type="compositionally biased region" description="Low complexity" evidence="8">
    <location>
        <begin position="51"/>
        <end position="62"/>
    </location>
</feature>
<dbReference type="STRING" id="43151.W5JMZ3"/>
<keyword evidence="7" id="KW-0862">Zinc</keyword>
<dbReference type="HOGENOM" id="CLU_763445_0_0_1"/>
<evidence type="ECO:0000313" key="12">
    <source>
        <dbReference type="Proteomes" id="UP000000673"/>
    </source>
</evidence>
<evidence type="ECO:0000256" key="6">
    <source>
        <dbReference type="ARBA" id="ARBA00023136"/>
    </source>
</evidence>
<dbReference type="GO" id="GO:0140911">
    <property type="term" value="F:pore-forming activity"/>
    <property type="evidence" value="ECO:0007669"/>
    <property type="project" value="InterPro"/>
</dbReference>
<feature type="binding site" evidence="7">
    <location>
        <position position="229"/>
    </location>
    <ligand>
        <name>Zn(2+)</name>
        <dbReference type="ChEBI" id="CHEBI:29105"/>
    </ligand>
</feature>
<dbReference type="AlphaFoldDB" id="W5JMZ3"/>
<reference evidence="10" key="2">
    <citation type="submission" date="2010-05" db="EMBL/GenBank/DDBJ databases">
        <authorList>
            <person name="Almeida L.G."/>
            <person name="Nicolas M.F."/>
            <person name="Souza R.C."/>
            <person name="Vasconcelos A.T.R."/>
        </authorList>
    </citation>
    <scope>NUCLEOTIDE SEQUENCE</scope>
</reference>
<dbReference type="VEuPathDB" id="VectorBase:ADAR2_006521"/>
<dbReference type="EnsemblMetazoa" id="ADAC002483-RA">
    <property type="protein sequence ID" value="ADAC002483-PA"/>
    <property type="gene ID" value="ADAC002483"/>
</dbReference>
<dbReference type="Pfam" id="PF03006">
    <property type="entry name" value="HlyIII"/>
    <property type="match status" value="1"/>
</dbReference>
<dbReference type="GO" id="GO:0046872">
    <property type="term" value="F:metal ion binding"/>
    <property type="evidence" value="ECO:0007669"/>
    <property type="project" value="UniProtKB-KW"/>
</dbReference>
<dbReference type="InterPro" id="IPR004254">
    <property type="entry name" value="AdipoR/HlyIII-related"/>
</dbReference>